<feature type="domain" description="Retrotransposon gag" evidence="2">
    <location>
        <begin position="96"/>
        <end position="187"/>
    </location>
</feature>
<accession>A0A6P4D3V0</accession>
<dbReference type="InterPro" id="IPR005162">
    <property type="entry name" value="Retrotrans_gag_dom"/>
</dbReference>
<feature type="compositionally biased region" description="Basic and acidic residues" evidence="1">
    <location>
        <begin position="1"/>
        <end position="25"/>
    </location>
</feature>
<name>A0A6P4D3V0_ARADU</name>
<dbReference type="Gene3D" id="2.40.70.10">
    <property type="entry name" value="Acid Proteases"/>
    <property type="match status" value="1"/>
</dbReference>
<reference evidence="4" key="2">
    <citation type="submission" date="2025-08" db="UniProtKB">
        <authorList>
            <consortium name="RefSeq"/>
        </authorList>
    </citation>
    <scope>IDENTIFICATION</scope>
    <source>
        <tissue evidence="4">Whole plant</tissue>
    </source>
</reference>
<organism evidence="3 4">
    <name type="scientific">Arachis duranensis</name>
    <name type="common">Wild peanut</name>
    <dbReference type="NCBI Taxonomy" id="130453"/>
    <lineage>
        <taxon>Eukaryota</taxon>
        <taxon>Viridiplantae</taxon>
        <taxon>Streptophyta</taxon>
        <taxon>Embryophyta</taxon>
        <taxon>Tracheophyta</taxon>
        <taxon>Spermatophyta</taxon>
        <taxon>Magnoliopsida</taxon>
        <taxon>eudicotyledons</taxon>
        <taxon>Gunneridae</taxon>
        <taxon>Pentapetalae</taxon>
        <taxon>rosids</taxon>
        <taxon>fabids</taxon>
        <taxon>Fabales</taxon>
        <taxon>Fabaceae</taxon>
        <taxon>Papilionoideae</taxon>
        <taxon>50 kb inversion clade</taxon>
        <taxon>dalbergioids sensu lato</taxon>
        <taxon>Dalbergieae</taxon>
        <taxon>Pterocarpus clade</taxon>
        <taxon>Arachis</taxon>
    </lineage>
</organism>
<dbReference type="PANTHER" id="PTHR33240:SF15">
    <property type="entry name" value="GAG-PRO-LIKE PROTEIN"/>
    <property type="match status" value="1"/>
</dbReference>
<dbReference type="KEGG" id="adu:107484875"/>
<dbReference type="OrthoDB" id="1745575at2759"/>
<feature type="compositionally biased region" description="Basic and acidic residues" evidence="1">
    <location>
        <begin position="221"/>
        <end position="248"/>
    </location>
</feature>
<dbReference type="Proteomes" id="UP000515211">
    <property type="component" value="Chromosome 4"/>
</dbReference>
<protein>
    <submittedName>
        <fullName evidence="4">Uncharacterized protein LOC107484875</fullName>
    </submittedName>
</protein>
<keyword evidence="3" id="KW-1185">Reference proteome</keyword>
<dbReference type="PANTHER" id="PTHR33240">
    <property type="entry name" value="OS08G0508500 PROTEIN"/>
    <property type="match status" value="1"/>
</dbReference>
<sequence length="606" mass="69084">MEHDRAKGKHKNAEQKEDNDEHSSETKQTTPKTTMTIVKRTNPFTKSVMNFKMPENLTLPSTLKPYQGIGDPNVHVTKFYTMMFMNKESDPILCRTFPTFLDGAALIWFSNLPESSISSFDELADQFINHFAASKIYVHNSDYLSTIKQGPNESLKDYMTRFAEATNEIPNVNPEVHLHALKSGLRPGKFQESIVIAMPKTLAEFREKATTQIEVEKFRALRRAEKPTPNREEDRRSRHPISRTDQRPFRLTPKFDTYTPFNTKRENIVKDILHSKLIKPPSRAGTYQDQRHVDKSKYCAFHQKYGHTTDDCVIAKDVLKKLARQGLLDKYIDTRSRRKNTEDLNHQQKTIDDPRDKGRKVDNDNNLPHRIINCISGGFAGGGCTNSARKRSYRAMMTMTESTIPRPTNSDKPGISFNPEDYKAADRNLDDPVVITAQVGEPLVKKILMDPGSSADVLFYSTFQKMNLSDKLLQPSSGELVGFSGERVSIRGYIWLKTTFGDYPNSKTLEIQYLVVDCKSPYNIILGRPSLNAFKAVVSTVYLCVKFISQDNKVVTIHRDQKEASQCYNASLKNEQPKHLDQQYVQAVYNSDQLPPLAVLDPRTNN</sequence>
<dbReference type="Pfam" id="PF03732">
    <property type="entry name" value="Retrotrans_gag"/>
    <property type="match status" value="1"/>
</dbReference>
<dbReference type="CDD" id="cd00303">
    <property type="entry name" value="retropepsin_like"/>
    <property type="match status" value="1"/>
</dbReference>
<reference evidence="3" key="1">
    <citation type="journal article" date="2016" name="Nat. Genet.">
        <title>The genome sequences of Arachis duranensis and Arachis ipaensis, the diploid ancestors of cultivated peanut.</title>
        <authorList>
            <person name="Bertioli D.J."/>
            <person name="Cannon S.B."/>
            <person name="Froenicke L."/>
            <person name="Huang G."/>
            <person name="Farmer A.D."/>
            <person name="Cannon E.K."/>
            <person name="Liu X."/>
            <person name="Gao D."/>
            <person name="Clevenger J."/>
            <person name="Dash S."/>
            <person name="Ren L."/>
            <person name="Moretzsohn M.C."/>
            <person name="Shirasawa K."/>
            <person name="Huang W."/>
            <person name="Vidigal B."/>
            <person name="Abernathy B."/>
            <person name="Chu Y."/>
            <person name="Niederhuth C.E."/>
            <person name="Umale P."/>
            <person name="Araujo A.C."/>
            <person name="Kozik A."/>
            <person name="Kim K.D."/>
            <person name="Burow M.D."/>
            <person name="Varshney R.K."/>
            <person name="Wang X."/>
            <person name="Zhang X."/>
            <person name="Barkley N."/>
            <person name="Guimaraes P.M."/>
            <person name="Isobe S."/>
            <person name="Guo B."/>
            <person name="Liao B."/>
            <person name="Stalker H.T."/>
            <person name="Schmitz R.J."/>
            <person name="Scheffler B.E."/>
            <person name="Leal-Bertioli S.C."/>
            <person name="Xun X."/>
            <person name="Jackson S.A."/>
            <person name="Michelmore R."/>
            <person name="Ozias-Akins P."/>
        </authorList>
    </citation>
    <scope>NUCLEOTIDE SEQUENCE [LARGE SCALE GENOMIC DNA]</scope>
    <source>
        <strain evidence="3">cv. V14167</strain>
    </source>
</reference>
<evidence type="ECO:0000259" key="2">
    <source>
        <dbReference type="Pfam" id="PF03732"/>
    </source>
</evidence>
<proteinExistence type="predicted"/>
<dbReference type="AlphaFoldDB" id="A0A6P4D3V0"/>
<evidence type="ECO:0000313" key="3">
    <source>
        <dbReference type="Proteomes" id="UP000515211"/>
    </source>
</evidence>
<feature type="region of interest" description="Disordered" evidence="1">
    <location>
        <begin position="338"/>
        <end position="364"/>
    </location>
</feature>
<evidence type="ECO:0000313" key="4">
    <source>
        <dbReference type="RefSeq" id="XP_015960908.1"/>
    </source>
</evidence>
<feature type="region of interest" description="Disordered" evidence="1">
    <location>
        <begin position="221"/>
        <end position="256"/>
    </location>
</feature>
<feature type="compositionally biased region" description="Basic and acidic residues" evidence="1">
    <location>
        <begin position="338"/>
        <end position="363"/>
    </location>
</feature>
<feature type="region of interest" description="Disordered" evidence="1">
    <location>
        <begin position="1"/>
        <end position="34"/>
    </location>
</feature>
<evidence type="ECO:0000256" key="1">
    <source>
        <dbReference type="SAM" id="MobiDB-lite"/>
    </source>
</evidence>
<gene>
    <name evidence="4" type="primary">LOC107484875</name>
</gene>
<dbReference type="RefSeq" id="XP_015960908.1">
    <property type="nucleotide sequence ID" value="XM_016105422.1"/>
</dbReference>
<dbReference type="InterPro" id="IPR021109">
    <property type="entry name" value="Peptidase_aspartic_dom_sf"/>
</dbReference>
<dbReference type="GeneID" id="107484875"/>